<organism evidence="1 2">
    <name type="scientific">Asparagus officinalis</name>
    <name type="common">Garden asparagus</name>
    <dbReference type="NCBI Taxonomy" id="4686"/>
    <lineage>
        <taxon>Eukaryota</taxon>
        <taxon>Viridiplantae</taxon>
        <taxon>Streptophyta</taxon>
        <taxon>Embryophyta</taxon>
        <taxon>Tracheophyta</taxon>
        <taxon>Spermatophyta</taxon>
        <taxon>Magnoliopsida</taxon>
        <taxon>Liliopsida</taxon>
        <taxon>Asparagales</taxon>
        <taxon>Asparagaceae</taxon>
        <taxon>Asparagoideae</taxon>
        <taxon>Asparagus</taxon>
    </lineage>
</organism>
<dbReference type="Proteomes" id="UP000243459">
    <property type="component" value="Chromosome 1"/>
</dbReference>
<dbReference type="AlphaFoldDB" id="A0A5P1FV22"/>
<accession>A0A5P1FV22</accession>
<protein>
    <submittedName>
        <fullName evidence="1">Uncharacterized protein</fullName>
    </submittedName>
</protein>
<proteinExistence type="predicted"/>
<name>A0A5P1FV22_ASPOF</name>
<keyword evidence="2" id="KW-1185">Reference proteome</keyword>
<dbReference type="Gramene" id="ONK80541">
    <property type="protein sequence ID" value="ONK80541"/>
    <property type="gene ID" value="A4U43_C01F18970"/>
</dbReference>
<evidence type="ECO:0000313" key="2">
    <source>
        <dbReference type="Proteomes" id="UP000243459"/>
    </source>
</evidence>
<gene>
    <name evidence="1" type="ORF">A4U43_C01F18970</name>
</gene>
<sequence>MQEDLMGNGDGVFKGSSLFCALNSEKKEDEREGWVEEYGGVGALAAAQGGCEAGQAANVGGDGHTPWRGLDSGGRQAAGGDPVLVGVMVGDAMSGCVRRPTGVGLGDGRCGEAWACLRCGLEVCCGVVRGRCGVVWAHNGENRGGLKARVEERSTRLGNCGRGGCGSSGGWCVCVVGCFGWKRV</sequence>
<reference evidence="2" key="1">
    <citation type="journal article" date="2017" name="Nat. Commun.">
        <title>The asparagus genome sheds light on the origin and evolution of a young Y chromosome.</title>
        <authorList>
            <person name="Harkess A."/>
            <person name="Zhou J."/>
            <person name="Xu C."/>
            <person name="Bowers J.E."/>
            <person name="Van der Hulst R."/>
            <person name="Ayyampalayam S."/>
            <person name="Mercati F."/>
            <person name="Riccardi P."/>
            <person name="McKain M.R."/>
            <person name="Kakrana A."/>
            <person name="Tang H."/>
            <person name="Ray J."/>
            <person name="Groenendijk J."/>
            <person name="Arikit S."/>
            <person name="Mathioni S.M."/>
            <person name="Nakano M."/>
            <person name="Shan H."/>
            <person name="Telgmann-Rauber A."/>
            <person name="Kanno A."/>
            <person name="Yue Z."/>
            <person name="Chen H."/>
            <person name="Li W."/>
            <person name="Chen Y."/>
            <person name="Xu X."/>
            <person name="Zhang Y."/>
            <person name="Luo S."/>
            <person name="Chen H."/>
            <person name="Gao J."/>
            <person name="Mao Z."/>
            <person name="Pires J.C."/>
            <person name="Luo M."/>
            <person name="Kudrna D."/>
            <person name="Wing R.A."/>
            <person name="Meyers B.C."/>
            <person name="Yi K."/>
            <person name="Kong H."/>
            <person name="Lavrijsen P."/>
            <person name="Sunseri F."/>
            <person name="Falavigna A."/>
            <person name="Ye Y."/>
            <person name="Leebens-Mack J.H."/>
            <person name="Chen G."/>
        </authorList>
    </citation>
    <scope>NUCLEOTIDE SEQUENCE [LARGE SCALE GENOMIC DNA]</scope>
    <source>
        <strain evidence="2">cv. DH0086</strain>
    </source>
</reference>
<dbReference type="EMBL" id="CM007381">
    <property type="protein sequence ID" value="ONK80541.1"/>
    <property type="molecule type" value="Genomic_DNA"/>
</dbReference>
<evidence type="ECO:0000313" key="1">
    <source>
        <dbReference type="EMBL" id="ONK80541.1"/>
    </source>
</evidence>